<keyword evidence="3" id="KW-1185">Reference proteome</keyword>
<gene>
    <name evidence="2" type="ORF">B9Z19DRAFT_1070025</name>
</gene>
<protein>
    <submittedName>
        <fullName evidence="2">Uncharacterized protein</fullName>
    </submittedName>
</protein>
<evidence type="ECO:0000256" key="1">
    <source>
        <dbReference type="SAM" id="MobiDB-lite"/>
    </source>
</evidence>
<dbReference type="Proteomes" id="UP000244722">
    <property type="component" value="Unassembled WGS sequence"/>
</dbReference>
<dbReference type="AlphaFoldDB" id="A0A2T7A9B0"/>
<accession>A0A2T7A9B0</accession>
<organism evidence="2 3">
    <name type="scientific">Tuber borchii</name>
    <name type="common">White truffle</name>
    <dbReference type="NCBI Taxonomy" id="42251"/>
    <lineage>
        <taxon>Eukaryota</taxon>
        <taxon>Fungi</taxon>
        <taxon>Dikarya</taxon>
        <taxon>Ascomycota</taxon>
        <taxon>Pezizomycotina</taxon>
        <taxon>Pezizomycetes</taxon>
        <taxon>Pezizales</taxon>
        <taxon>Tuberaceae</taxon>
        <taxon>Tuber</taxon>
    </lineage>
</organism>
<feature type="compositionally biased region" description="Low complexity" evidence="1">
    <location>
        <begin position="357"/>
        <end position="380"/>
    </location>
</feature>
<feature type="region of interest" description="Disordered" evidence="1">
    <location>
        <begin position="344"/>
        <end position="380"/>
    </location>
</feature>
<dbReference type="EMBL" id="NESQ01000001">
    <property type="protein sequence ID" value="PUU84305.1"/>
    <property type="molecule type" value="Genomic_DNA"/>
</dbReference>
<proteinExistence type="predicted"/>
<reference evidence="2 3" key="1">
    <citation type="submission" date="2017-04" db="EMBL/GenBank/DDBJ databases">
        <title>Draft genome sequence of Tuber borchii Vittad., a whitish edible truffle.</title>
        <authorList>
            <consortium name="DOE Joint Genome Institute"/>
            <person name="Murat C."/>
            <person name="Kuo A."/>
            <person name="Barry K.W."/>
            <person name="Clum A."/>
            <person name="Dockter R.B."/>
            <person name="Fauchery L."/>
            <person name="Iotti M."/>
            <person name="Kohler A."/>
            <person name="Labutti K."/>
            <person name="Lindquist E.A."/>
            <person name="Lipzen A."/>
            <person name="Ohm R.A."/>
            <person name="Wang M."/>
            <person name="Grigoriev I.V."/>
            <person name="Zambonelli A."/>
            <person name="Martin F.M."/>
        </authorList>
    </citation>
    <scope>NUCLEOTIDE SEQUENCE [LARGE SCALE GENOMIC DNA]</scope>
    <source>
        <strain evidence="2 3">Tbo3840</strain>
    </source>
</reference>
<name>A0A2T7A9B0_TUBBO</name>
<evidence type="ECO:0000313" key="2">
    <source>
        <dbReference type="EMBL" id="PUU84305.1"/>
    </source>
</evidence>
<sequence length="380" mass="42804">MFAVGESSFTRNSWIASVRTPRYLNTEECIHRFREWRSGRGGLNPPKNNEKGLILKVSVQNFKTFKKFLGIDDENESGKFPTYTYNRALSTLTIQCSPSSIHEKAVTTISKGFTFAFGTLPVNTQDKIDTVTNEKYDNFKGKYAGSEKIADLAVQVENDTGVREAKFIVEIGLSESYQKLVQDAELWLKGTETVKIVMLVKLHENPPYRCPTHNRSDEEFDALKFPSKEDINEQCFSISGEYGPATYKDLVWVGEISGYIEFWGLDEISKLACVKGDRIDLLSADKPNKTMDKYLSMSNFVPGMHHPIHFNSHWAAYLRSLKHYIGQLAASRCRTTLKDRYGRTNTTDYEFMPPSPVNSLSGSSSFSTPSPNSPSSANSP</sequence>
<comment type="caution">
    <text evidence="2">The sequence shown here is derived from an EMBL/GenBank/DDBJ whole genome shotgun (WGS) entry which is preliminary data.</text>
</comment>
<dbReference type="OrthoDB" id="76567at2759"/>
<evidence type="ECO:0000313" key="3">
    <source>
        <dbReference type="Proteomes" id="UP000244722"/>
    </source>
</evidence>